<gene>
    <name evidence="3" type="ORF">QJS10_CPB13g00801</name>
</gene>
<proteinExistence type="predicted"/>
<feature type="region of interest" description="Disordered" evidence="2">
    <location>
        <begin position="171"/>
        <end position="463"/>
    </location>
</feature>
<organism evidence="3 4">
    <name type="scientific">Acorus calamus</name>
    <name type="common">Sweet flag</name>
    <dbReference type="NCBI Taxonomy" id="4465"/>
    <lineage>
        <taxon>Eukaryota</taxon>
        <taxon>Viridiplantae</taxon>
        <taxon>Streptophyta</taxon>
        <taxon>Embryophyta</taxon>
        <taxon>Tracheophyta</taxon>
        <taxon>Spermatophyta</taxon>
        <taxon>Magnoliopsida</taxon>
        <taxon>Liliopsida</taxon>
        <taxon>Acoraceae</taxon>
        <taxon>Acorus</taxon>
    </lineage>
</organism>
<keyword evidence="1" id="KW-0175">Coiled coil</keyword>
<dbReference type="PANTHER" id="PTHR31099">
    <property type="entry name" value="OS06G0165300 PROTEIN"/>
    <property type="match status" value="1"/>
</dbReference>
<dbReference type="EMBL" id="JAUJYO010000013">
    <property type="protein sequence ID" value="KAK1301234.1"/>
    <property type="molecule type" value="Genomic_DNA"/>
</dbReference>
<comment type="caution">
    <text evidence="3">The sequence shown here is derived from an EMBL/GenBank/DDBJ whole genome shotgun (WGS) entry which is preliminary data.</text>
</comment>
<evidence type="ECO:0000256" key="1">
    <source>
        <dbReference type="SAM" id="Coils"/>
    </source>
</evidence>
<feature type="region of interest" description="Disordered" evidence="2">
    <location>
        <begin position="628"/>
        <end position="669"/>
    </location>
</feature>
<feature type="coiled-coil region" evidence="1">
    <location>
        <begin position="530"/>
        <end position="589"/>
    </location>
</feature>
<reference evidence="3" key="1">
    <citation type="journal article" date="2023" name="Nat. Commun.">
        <title>Diploid and tetraploid genomes of Acorus and the evolution of monocots.</title>
        <authorList>
            <person name="Ma L."/>
            <person name="Liu K.W."/>
            <person name="Li Z."/>
            <person name="Hsiao Y.Y."/>
            <person name="Qi Y."/>
            <person name="Fu T."/>
            <person name="Tang G.D."/>
            <person name="Zhang D."/>
            <person name="Sun W.H."/>
            <person name="Liu D.K."/>
            <person name="Li Y."/>
            <person name="Chen G.Z."/>
            <person name="Liu X.D."/>
            <person name="Liao X.Y."/>
            <person name="Jiang Y.T."/>
            <person name="Yu X."/>
            <person name="Hao Y."/>
            <person name="Huang J."/>
            <person name="Zhao X.W."/>
            <person name="Ke S."/>
            <person name="Chen Y.Y."/>
            <person name="Wu W.L."/>
            <person name="Hsu J.L."/>
            <person name="Lin Y.F."/>
            <person name="Huang M.D."/>
            <person name="Li C.Y."/>
            <person name="Huang L."/>
            <person name="Wang Z.W."/>
            <person name="Zhao X."/>
            <person name="Zhong W.Y."/>
            <person name="Peng D.H."/>
            <person name="Ahmad S."/>
            <person name="Lan S."/>
            <person name="Zhang J.S."/>
            <person name="Tsai W.C."/>
            <person name="Van de Peer Y."/>
            <person name="Liu Z.J."/>
        </authorList>
    </citation>
    <scope>NUCLEOTIDE SEQUENCE</scope>
    <source>
        <strain evidence="3">CP</strain>
    </source>
</reference>
<evidence type="ECO:0000313" key="4">
    <source>
        <dbReference type="Proteomes" id="UP001180020"/>
    </source>
</evidence>
<name>A0AAV9DJP5_ACOCL</name>
<evidence type="ECO:0000313" key="3">
    <source>
        <dbReference type="EMBL" id="KAK1301234.1"/>
    </source>
</evidence>
<protein>
    <submittedName>
        <fullName evidence="3">Uncharacterized protein</fullName>
    </submittedName>
</protein>
<sequence>MYVYPSQIARGGLTLPFPPLVRRFLSTYELHPTQCNPNFFRVLMCFVVINRDYDLDLGIPEIMHLYELRKSGRGYHFRARDSRQKLVDELPDSDKGWAESRLIILSGSWEFGDAPEDIWKVPRSILIGAIAPGANSRPSENSVKLEHVRAAFRISDRAFFKLFGWDNPNPGSTRRLGPRLRDVFEGPPRSPPQVVSPVAQEIHPSASEGDSEEELQPLYKLGFGDPMVTEGSSAGARHGSRSRRSQRGSPRSGEKSGSHSAGKSVAILEKKGTRPQLGMSSTDARPEDRLGSSASGSRPGDKKDSAEEGGSAETGVAKEGRSVTVDPRVAPSFSDRSGIDPVVGSKTPSSEEKLARLAALRAEVDAQSGRIGQLPSSERKRLPSVSQVPAAPSKRSKVAMVSPISSSPQPRPSSAGVLAHKGKDAALVVRPSPPSFAARDPGSRPFVPAPRAMSRPVQTTDSGLKDRDVAIGLARSVVLEKDKTLAGAVSIPEIGSILQSLAYQLGVYAGAVGPSYEQVVADVARAHRACEEEQLARQKAEAVLKAAEEEHSRAIERLKKECLELSLALDKERVERAQAASEFERHTREVALDFEINVLQTVKDRLDPIEEKSREATFEAYDQGYRRGFQDSREGAPAPGADRVIRTSSPSDPDPMPEDTGDAPAGSIALPDRDGILEQVTSYLGCDLTNIIDVDDFPSPGCRDNPSAQKPSPASVAGVRSEPLEAVAGPESWRLESDALPTPVCMEKTPVASAHGLEDPSEDLEDCAPMIRLTSPSRATRENQ</sequence>
<dbReference type="AlphaFoldDB" id="A0AAV9DJP5"/>
<evidence type="ECO:0000256" key="2">
    <source>
        <dbReference type="SAM" id="MobiDB-lite"/>
    </source>
</evidence>
<dbReference type="PANTHER" id="PTHR31099:SF28">
    <property type="entry name" value="F5J5.12"/>
    <property type="match status" value="1"/>
</dbReference>
<feature type="region of interest" description="Disordered" evidence="2">
    <location>
        <begin position="699"/>
        <end position="784"/>
    </location>
</feature>
<reference evidence="3" key="2">
    <citation type="submission" date="2023-06" db="EMBL/GenBank/DDBJ databases">
        <authorList>
            <person name="Ma L."/>
            <person name="Liu K.-W."/>
            <person name="Li Z."/>
            <person name="Hsiao Y.-Y."/>
            <person name="Qi Y."/>
            <person name="Fu T."/>
            <person name="Tang G."/>
            <person name="Zhang D."/>
            <person name="Sun W.-H."/>
            <person name="Liu D.-K."/>
            <person name="Li Y."/>
            <person name="Chen G.-Z."/>
            <person name="Liu X.-D."/>
            <person name="Liao X.-Y."/>
            <person name="Jiang Y.-T."/>
            <person name="Yu X."/>
            <person name="Hao Y."/>
            <person name="Huang J."/>
            <person name="Zhao X.-W."/>
            <person name="Ke S."/>
            <person name="Chen Y.-Y."/>
            <person name="Wu W.-L."/>
            <person name="Hsu J.-L."/>
            <person name="Lin Y.-F."/>
            <person name="Huang M.-D."/>
            <person name="Li C.-Y."/>
            <person name="Huang L."/>
            <person name="Wang Z.-W."/>
            <person name="Zhao X."/>
            <person name="Zhong W.-Y."/>
            <person name="Peng D.-H."/>
            <person name="Ahmad S."/>
            <person name="Lan S."/>
            <person name="Zhang J.-S."/>
            <person name="Tsai W.-C."/>
            <person name="Van De Peer Y."/>
            <person name="Liu Z.-J."/>
        </authorList>
    </citation>
    <scope>NUCLEOTIDE SEQUENCE</scope>
    <source>
        <strain evidence="3">CP</strain>
        <tissue evidence="3">Leaves</tissue>
    </source>
</reference>
<dbReference type="Proteomes" id="UP001180020">
    <property type="component" value="Unassembled WGS sequence"/>
</dbReference>
<feature type="compositionally biased region" description="Low complexity" evidence="2">
    <location>
        <begin position="402"/>
        <end position="414"/>
    </location>
</feature>
<accession>A0AAV9DJP5</accession>
<keyword evidence="4" id="KW-1185">Reference proteome</keyword>